<proteinExistence type="predicted"/>
<feature type="region of interest" description="Disordered" evidence="10">
    <location>
        <begin position="177"/>
        <end position="206"/>
    </location>
</feature>
<keyword evidence="3" id="KW-0808">Transferase</keyword>
<feature type="compositionally biased region" description="Pro residues" evidence="10">
    <location>
        <begin position="26"/>
        <end position="37"/>
    </location>
</feature>
<evidence type="ECO:0000256" key="4">
    <source>
        <dbReference type="ARBA" id="ARBA00022723"/>
    </source>
</evidence>
<comment type="catalytic activity">
    <reaction evidence="1">
        <text>S-ubiquitinyl-[E2 ubiquitin-conjugating enzyme]-L-cysteine + [acceptor protein]-L-lysine = [E2 ubiquitin-conjugating enzyme]-L-cysteine + N(6)-ubiquitinyl-[acceptor protein]-L-lysine.</text>
        <dbReference type="EC" id="2.3.2.27"/>
    </reaction>
</comment>
<accession>A0A7R9P5N2</accession>
<evidence type="ECO:0000256" key="9">
    <source>
        <dbReference type="SAM" id="Coils"/>
    </source>
</evidence>
<evidence type="ECO:0000256" key="1">
    <source>
        <dbReference type="ARBA" id="ARBA00000900"/>
    </source>
</evidence>
<dbReference type="InterPro" id="IPR013083">
    <property type="entry name" value="Znf_RING/FYVE/PHD"/>
</dbReference>
<evidence type="ECO:0000256" key="3">
    <source>
        <dbReference type="ARBA" id="ARBA00022679"/>
    </source>
</evidence>
<evidence type="ECO:0000256" key="5">
    <source>
        <dbReference type="ARBA" id="ARBA00022771"/>
    </source>
</evidence>
<evidence type="ECO:0000256" key="7">
    <source>
        <dbReference type="ARBA" id="ARBA00022833"/>
    </source>
</evidence>
<feature type="compositionally biased region" description="Pro residues" evidence="10">
    <location>
        <begin position="587"/>
        <end position="598"/>
    </location>
</feature>
<feature type="region of interest" description="Disordered" evidence="10">
    <location>
        <begin position="575"/>
        <end position="687"/>
    </location>
</feature>
<dbReference type="GO" id="GO:0005634">
    <property type="term" value="C:nucleus"/>
    <property type="evidence" value="ECO:0007669"/>
    <property type="project" value="TreeGrafter"/>
</dbReference>
<feature type="domain" description="RING-type" evidence="11">
    <location>
        <begin position="1315"/>
        <end position="1356"/>
    </location>
</feature>
<dbReference type="PANTHER" id="PTHR22937">
    <property type="entry name" value="E3 UBIQUITIN-PROTEIN LIGASE RNF165"/>
    <property type="match status" value="1"/>
</dbReference>
<dbReference type="PROSITE" id="PS50089">
    <property type="entry name" value="ZF_RING_2"/>
    <property type="match status" value="1"/>
</dbReference>
<evidence type="ECO:0000256" key="8">
    <source>
        <dbReference type="PROSITE-ProRule" id="PRU00175"/>
    </source>
</evidence>
<feature type="compositionally biased region" description="Basic and acidic residues" evidence="10">
    <location>
        <begin position="1"/>
        <end position="12"/>
    </location>
</feature>
<dbReference type="CDD" id="cd16474">
    <property type="entry name" value="RING-H2_RNF111-like"/>
    <property type="match status" value="1"/>
</dbReference>
<dbReference type="GO" id="GO:0008270">
    <property type="term" value="F:zinc ion binding"/>
    <property type="evidence" value="ECO:0007669"/>
    <property type="project" value="UniProtKB-KW"/>
</dbReference>
<dbReference type="InterPro" id="IPR001841">
    <property type="entry name" value="Znf_RING"/>
</dbReference>
<gene>
    <name evidence="12" type="ORF">TCMB3V08_LOCUS3801</name>
</gene>
<feature type="region of interest" description="Disordered" evidence="10">
    <location>
        <begin position="1"/>
        <end position="49"/>
    </location>
</feature>
<feature type="compositionally biased region" description="Acidic residues" evidence="10">
    <location>
        <begin position="781"/>
        <end position="792"/>
    </location>
</feature>
<dbReference type="Pfam" id="PF13639">
    <property type="entry name" value="zf-RING_2"/>
    <property type="match status" value="1"/>
</dbReference>
<dbReference type="SUPFAM" id="SSF57850">
    <property type="entry name" value="RING/U-box"/>
    <property type="match status" value="1"/>
</dbReference>
<dbReference type="InterPro" id="IPR045191">
    <property type="entry name" value="MBR1/2-like"/>
</dbReference>
<dbReference type="EMBL" id="OE180348">
    <property type="protein sequence ID" value="CAD7571118.1"/>
    <property type="molecule type" value="Genomic_DNA"/>
</dbReference>
<keyword evidence="4" id="KW-0479">Metal-binding</keyword>
<evidence type="ECO:0000256" key="2">
    <source>
        <dbReference type="ARBA" id="ARBA00012483"/>
    </source>
</evidence>
<evidence type="ECO:0000259" key="11">
    <source>
        <dbReference type="PROSITE" id="PS50089"/>
    </source>
</evidence>
<feature type="region of interest" description="Disordered" evidence="10">
    <location>
        <begin position="453"/>
        <end position="484"/>
    </location>
</feature>
<dbReference type="SMART" id="SM00184">
    <property type="entry name" value="RING"/>
    <property type="match status" value="1"/>
</dbReference>
<sequence>MYTEQRRLKCQDRTSGTPRMVELQEPYPPWYTPPPPSSAGESPQPRPSTCHVEELEKLIKESREERDKVLAERDQVNTERDKVIANLQAEVSRLMVERDEAIRGQQQLLQIVQQYEVNKEGCVLVEEAMLATLQATFEDLCRAYPFVTTGKKSSGSTDLHSKKQKVLEFFERVCPDPQPVNHRTKKSHSSPAHGRSSHLNVEDQNPRIDLSKVSRSACLFRENARKQPCHLDVPYMGGTISSSSDLDSLISDVSAKKNSSETNMVGTDKKAPKLLSLPRNVTKSTQNNYFSTDEVDSDNLDRITTLQDRLQGEVKSMKHNIFEDYLKRDDGETEKSYDSIDYDTYFKPFPLENPQGNIMAHKEMYGHRSMGVSMPMVIGVQLFCQLKLVVVHQLLVNDHHQGFPCFQNLQATARSGVTHHKIGLLNILCDGCLETVCECRREEVMASFQGVAMGDRVSGGPPPSSKHRPWESEQAKSYSGQGVVGSPTSLAEILDTALTSTVDRPHSNEFHSGDMDFVDGCTLFAESDHDDVDVVSLEQYPQASEGDDGYPHYQSYRPGWGRPPPRHRESVSYYRLFPPDSPHMDCDPPPTSVPPSGRPLPMYEAPPEYEPPPEYDAARRKRVLREVDRNISTKLKSKKGDHGRHNSASMSEAGPPRASSSSYQEGGGGGSRQHRAVGAPLFSNSCGGARKKALSRVMGSSAAAMMDMFPASTSDIDLDRPVQNVKIERQEEKKPSAANSNTLAASSAGPSGHSNRLVERCTEDDGPSAPDLQLDWLTSDSDSEDESDDDSGIEVVSVQCKQQQPVQVVDLTQESDEEMFAEGSDASVPIISQAVSAPPGITSVTPPPVHRGPFVPYTPLVSPVVPSPLFRFRLPSCRYQCAPAPVEDLSEHGGGSSRTSCMHSHGAHVNYHHPAANATTAHWIHGHNLGSQQPPPSRGCTRGVPAIYLADRPSPFTTYHQGNTASTQINAAPGYLPAPAPRIYPVHERLWHSQQRMQEIQRRRMDQHQHPMQIHGRPRDVMLDHMYHQPPPPSYMIQHHAPPPHHHHHHGYGHVHPHGCPPLPTPQQPTVYSRPEVVATPATSVVPPPGAMVSVLLNVVFIPMGVTVPPVSAVEIDMLPAHPPTHSVVPPNPPGSMMADIQTEIVVQSPAIYNIKVYEVIVNQINYIYSIKRDQKSVSVRVVLKWALHVLAHLALLGRENTHQHVHHHLYHYHQPGHRMHHLHISIAPSMAPGSPRPQEIMFPPVLPPELMPFPFLARHMTARLEDYMRVVEQRRLAQLTRGASQDTIERYTFPHKYKQVKRAVDDTEDATEKCTICLSEFEDNEDVRRLPCMHLFHIECVDQWLGTNKRCPICRVDIETHLNKDLPST</sequence>
<name>A0A7R9P5N2_TIMCA</name>
<dbReference type="EC" id="2.3.2.27" evidence="2"/>
<keyword evidence="5 8" id="KW-0863">Zinc-finger</keyword>
<dbReference type="Gene3D" id="3.30.40.10">
    <property type="entry name" value="Zinc/RING finger domain, C3HC4 (zinc finger)"/>
    <property type="match status" value="1"/>
</dbReference>
<reference evidence="12" key="1">
    <citation type="submission" date="2020-11" db="EMBL/GenBank/DDBJ databases">
        <authorList>
            <person name="Tran Van P."/>
        </authorList>
    </citation>
    <scope>NUCLEOTIDE SEQUENCE</scope>
</reference>
<dbReference type="PANTHER" id="PTHR22937:SF65">
    <property type="entry name" value="E3 UBIQUITIN-PROTEIN LIGASE ARK2C"/>
    <property type="match status" value="1"/>
</dbReference>
<keyword evidence="9" id="KW-0175">Coiled coil</keyword>
<feature type="region of interest" description="Disordered" evidence="10">
    <location>
        <begin position="728"/>
        <end position="793"/>
    </location>
</feature>
<keyword evidence="6" id="KW-0833">Ubl conjugation pathway</keyword>
<feature type="coiled-coil region" evidence="9">
    <location>
        <begin position="52"/>
        <end position="104"/>
    </location>
</feature>
<keyword evidence="7" id="KW-0862">Zinc</keyword>
<evidence type="ECO:0000313" key="12">
    <source>
        <dbReference type="EMBL" id="CAD7571118.1"/>
    </source>
</evidence>
<evidence type="ECO:0000256" key="6">
    <source>
        <dbReference type="ARBA" id="ARBA00022786"/>
    </source>
</evidence>
<feature type="compositionally biased region" description="Low complexity" evidence="10">
    <location>
        <begin position="736"/>
        <end position="748"/>
    </location>
</feature>
<evidence type="ECO:0000256" key="10">
    <source>
        <dbReference type="SAM" id="MobiDB-lite"/>
    </source>
</evidence>
<organism evidence="12">
    <name type="scientific">Timema californicum</name>
    <name type="common">California timema</name>
    <name type="synonym">Walking stick</name>
    <dbReference type="NCBI Taxonomy" id="61474"/>
    <lineage>
        <taxon>Eukaryota</taxon>
        <taxon>Metazoa</taxon>
        <taxon>Ecdysozoa</taxon>
        <taxon>Arthropoda</taxon>
        <taxon>Hexapoda</taxon>
        <taxon>Insecta</taxon>
        <taxon>Pterygota</taxon>
        <taxon>Neoptera</taxon>
        <taxon>Polyneoptera</taxon>
        <taxon>Phasmatodea</taxon>
        <taxon>Timematodea</taxon>
        <taxon>Timematoidea</taxon>
        <taxon>Timematidae</taxon>
        <taxon>Timema</taxon>
    </lineage>
</organism>
<dbReference type="GO" id="GO:0061630">
    <property type="term" value="F:ubiquitin protein ligase activity"/>
    <property type="evidence" value="ECO:0007669"/>
    <property type="project" value="UniProtKB-EC"/>
</dbReference>
<protein>
    <recommendedName>
        <fullName evidence="2">RING-type E3 ubiquitin transferase</fullName>
        <ecNumber evidence="2">2.3.2.27</ecNumber>
    </recommendedName>
</protein>